<dbReference type="AlphaFoldDB" id="A0AAV4QJY1"/>
<comment type="caution">
    <text evidence="1">The sequence shown here is derived from an EMBL/GenBank/DDBJ whole genome shotgun (WGS) entry which is preliminary data.</text>
</comment>
<organism evidence="1 2">
    <name type="scientific">Caerostris extrusa</name>
    <name type="common">Bark spider</name>
    <name type="synonym">Caerostris bankana</name>
    <dbReference type="NCBI Taxonomy" id="172846"/>
    <lineage>
        <taxon>Eukaryota</taxon>
        <taxon>Metazoa</taxon>
        <taxon>Ecdysozoa</taxon>
        <taxon>Arthropoda</taxon>
        <taxon>Chelicerata</taxon>
        <taxon>Arachnida</taxon>
        <taxon>Araneae</taxon>
        <taxon>Araneomorphae</taxon>
        <taxon>Entelegynae</taxon>
        <taxon>Araneoidea</taxon>
        <taxon>Araneidae</taxon>
        <taxon>Caerostris</taxon>
    </lineage>
</organism>
<proteinExistence type="predicted"/>
<accession>A0AAV4QJY1</accession>
<dbReference type="EMBL" id="BPLR01006385">
    <property type="protein sequence ID" value="GIY09475.1"/>
    <property type="molecule type" value="Genomic_DNA"/>
</dbReference>
<evidence type="ECO:0000313" key="2">
    <source>
        <dbReference type="Proteomes" id="UP001054945"/>
    </source>
</evidence>
<dbReference type="Proteomes" id="UP001054945">
    <property type="component" value="Unassembled WGS sequence"/>
</dbReference>
<name>A0AAV4QJY1_CAEEX</name>
<sequence length="298" mass="35101">MKVGISTKNIVCGAFRSLRMHLIRQKFPPHLSLVKCCCEMDFRKRSCFGKVERTHFCAVYPDSCEIPNDIDKFCQHHPVICEGNASNIMTTYVRWWKQPMGKTIYDGNDVPYVACNSRNLRIFSQDEPEIQKLYGETTRYIQHIYVPHNEYEAFYPWMMSPTFFSIHSSVIPENPLTMGKRLRLGHQYKVTFRLEEEHLLPLPYATNCTDYDALWRQNNKTGPRSQQMCVYMCLKRSRKLCPGCEGERMMHEDRLKLFRIAFITDSIIVKPIISFQRQKGARNVFTIGEWRDVKEIVM</sequence>
<reference evidence="1 2" key="1">
    <citation type="submission" date="2021-06" db="EMBL/GenBank/DDBJ databases">
        <title>Caerostris extrusa draft genome.</title>
        <authorList>
            <person name="Kono N."/>
            <person name="Arakawa K."/>
        </authorList>
    </citation>
    <scope>NUCLEOTIDE SEQUENCE [LARGE SCALE GENOMIC DNA]</scope>
</reference>
<protein>
    <submittedName>
        <fullName evidence="1">Uncharacterized protein</fullName>
    </submittedName>
</protein>
<keyword evidence="2" id="KW-1185">Reference proteome</keyword>
<gene>
    <name evidence="1" type="primary">AVEN_235582_1</name>
    <name evidence="1" type="ORF">CEXT_54451</name>
</gene>
<evidence type="ECO:0000313" key="1">
    <source>
        <dbReference type="EMBL" id="GIY09475.1"/>
    </source>
</evidence>